<proteinExistence type="predicted"/>
<reference evidence="2 3" key="1">
    <citation type="journal article" date="2014" name="BMC Genomics">
        <title>Comparative genome sequencing reveals chemotype-specific gene clusters in the toxigenic black mold Stachybotrys.</title>
        <authorList>
            <person name="Semeiks J."/>
            <person name="Borek D."/>
            <person name="Otwinowski Z."/>
            <person name="Grishin N.V."/>
        </authorList>
    </citation>
    <scope>NUCLEOTIDE SEQUENCE [LARGE SCALE GENOMIC DNA]</scope>
    <source>
        <strain evidence="2 3">IBT 40285</strain>
    </source>
</reference>
<dbReference type="HOGENOM" id="CLU_148808_0_0_1"/>
<dbReference type="AlphaFoldDB" id="A0A084QJ78"/>
<evidence type="ECO:0000313" key="2">
    <source>
        <dbReference type="EMBL" id="KFA64013.1"/>
    </source>
</evidence>
<sequence>MRFSVFAAVAALAGTALGAAIRVEQRQSLINKIGGLVAGIEDDLGVTELEATLDELLGNGLTQLEDALGVSFALYLLGLSEEGAEPGTIQAIGEAVAMIEAGTPVPEVNEYLDRATGGAIVSIEDALGVTDILVALGLEEA</sequence>
<feature type="signal peptide" evidence="1">
    <location>
        <begin position="1"/>
        <end position="18"/>
    </location>
</feature>
<gene>
    <name evidence="2" type="ORF">S40285_10317</name>
</gene>
<keyword evidence="1" id="KW-0732">Signal</keyword>
<name>A0A084QJ78_STAC4</name>
<evidence type="ECO:0000313" key="3">
    <source>
        <dbReference type="Proteomes" id="UP000028524"/>
    </source>
</evidence>
<dbReference type="InParanoid" id="A0A084QJ78"/>
<dbReference type="EMBL" id="KL660705">
    <property type="protein sequence ID" value="KFA64013.1"/>
    <property type="molecule type" value="Genomic_DNA"/>
</dbReference>
<protein>
    <submittedName>
        <fullName evidence="2">Uncharacterized protein</fullName>
    </submittedName>
</protein>
<keyword evidence="3" id="KW-1185">Reference proteome</keyword>
<dbReference type="Proteomes" id="UP000028524">
    <property type="component" value="Unassembled WGS sequence"/>
</dbReference>
<dbReference type="OrthoDB" id="3354195at2759"/>
<evidence type="ECO:0000256" key="1">
    <source>
        <dbReference type="SAM" id="SignalP"/>
    </source>
</evidence>
<accession>A0A084QJ78</accession>
<organism evidence="2 3">
    <name type="scientific">Stachybotrys chlorohalonatus (strain IBT 40285)</name>
    <dbReference type="NCBI Taxonomy" id="1283841"/>
    <lineage>
        <taxon>Eukaryota</taxon>
        <taxon>Fungi</taxon>
        <taxon>Dikarya</taxon>
        <taxon>Ascomycota</taxon>
        <taxon>Pezizomycotina</taxon>
        <taxon>Sordariomycetes</taxon>
        <taxon>Hypocreomycetidae</taxon>
        <taxon>Hypocreales</taxon>
        <taxon>Stachybotryaceae</taxon>
        <taxon>Stachybotrys</taxon>
    </lineage>
</organism>
<dbReference type="OMA" id="VPEVNEY"/>
<feature type="chain" id="PRO_5001779501" evidence="1">
    <location>
        <begin position="19"/>
        <end position="141"/>
    </location>
</feature>